<dbReference type="InterPro" id="IPR029058">
    <property type="entry name" value="AB_hydrolase_fold"/>
</dbReference>
<protein>
    <submittedName>
        <fullName evidence="2">Uncharacterized protein</fullName>
    </submittedName>
</protein>
<dbReference type="PANTHER" id="PTHR10794">
    <property type="entry name" value="ABHYDROLASE DOMAIN-CONTAINING PROTEIN"/>
    <property type="match status" value="1"/>
</dbReference>
<evidence type="ECO:0000256" key="1">
    <source>
        <dbReference type="ARBA" id="ARBA00010884"/>
    </source>
</evidence>
<dbReference type="InterPro" id="IPR012020">
    <property type="entry name" value="ABHD4"/>
</dbReference>
<proteinExistence type="inferred from homology"/>
<reference evidence="2" key="1">
    <citation type="submission" date="2022-03" db="EMBL/GenBank/DDBJ databases">
        <authorList>
            <person name="Martin C."/>
        </authorList>
    </citation>
    <scope>NUCLEOTIDE SEQUENCE</scope>
</reference>
<dbReference type="AlphaFoldDB" id="A0A8J1TKX5"/>
<dbReference type="Pfam" id="PF00561">
    <property type="entry name" value="Abhydrolase_1"/>
    <property type="match status" value="1"/>
</dbReference>
<dbReference type="InterPro" id="IPR000073">
    <property type="entry name" value="AB_hydrolase_1"/>
</dbReference>
<dbReference type="Gene3D" id="3.40.50.1820">
    <property type="entry name" value="alpha/beta hydrolase"/>
    <property type="match status" value="1"/>
</dbReference>
<organism evidence="2 3">
    <name type="scientific">Owenia fusiformis</name>
    <name type="common">Polychaete worm</name>
    <dbReference type="NCBI Taxonomy" id="6347"/>
    <lineage>
        <taxon>Eukaryota</taxon>
        <taxon>Metazoa</taxon>
        <taxon>Spiralia</taxon>
        <taxon>Lophotrochozoa</taxon>
        <taxon>Annelida</taxon>
        <taxon>Polychaeta</taxon>
        <taxon>Sedentaria</taxon>
        <taxon>Canalipalpata</taxon>
        <taxon>Sabellida</taxon>
        <taxon>Oweniida</taxon>
        <taxon>Oweniidae</taxon>
        <taxon>Owenia</taxon>
    </lineage>
</organism>
<gene>
    <name evidence="2" type="ORF">OFUS_LOCUS25840</name>
</gene>
<evidence type="ECO:0000313" key="3">
    <source>
        <dbReference type="Proteomes" id="UP000749559"/>
    </source>
</evidence>
<accession>A0A8J1TKX5</accession>
<dbReference type="InterPro" id="IPR050960">
    <property type="entry name" value="AB_hydrolase_4_sf"/>
</dbReference>
<evidence type="ECO:0000313" key="2">
    <source>
        <dbReference type="EMBL" id="CAH1802126.1"/>
    </source>
</evidence>
<dbReference type="GO" id="GO:0034338">
    <property type="term" value="F:short-chain carboxylesterase activity"/>
    <property type="evidence" value="ECO:0007669"/>
    <property type="project" value="TreeGrafter"/>
</dbReference>
<name>A0A8J1TKX5_OWEFU</name>
<dbReference type="PIRSF" id="PIRSF005211">
    <property type="entry name" value="Ab_hydro_YheT"/>
    <property type="match status" value="1"/>
</dbReference>
<comment type="similarity">
    <text evidence="1">Belongs to the AB hydrolase superfamily. AB hydrolase 4 family.</text>
</comment>
<dbReference type="Proteomes" id="UP000749559">
    <property type="component" value="Unassembled WGS sequence"/>
</dbReference>
<dbReference type="SUPFAM" id="SSF53474">
    <property type="entry name" value="alpha/beta-Hydrolases"/>
    <property type="match status" value="1"/>
</dbReference>
<dbReference type="GO" id="GO:0047372">
    <property type="term" value="F:monoacylglycerol lipase activity"/>
    <property type="evidence" value="ECO:0007669"/>
    <property type="project" value="TreeGrafter"/>
</dbReference>
<comment type="caution">
    <text evidence="2">The sequence shown here is derived from an EMBL/GenBank/DDBJ whole genome shotgun (WGS) entry which is preliminary data.</text>
</comment>
<dbReference type="PANTHER" id="PTHR10794:SF93">
    <property type="entry name" value="SERINE AMINOPEPTIDASE S33 DOMAIN-CONTAINING PROTEIN"/>
    <property type="match status" value="1"/>
</dbReference>
<sequence>MMYFLRSSIMYISESSPLALTLYATAFVTIFMYFKMLICGNQAPKLYYKDSTLAQYLLKRCTILTEPYVPTFWATNSHLQTILAALLPWPSVDFSREYFMMKDKGMVALDWAMSKPWILNKTSPVLLIIPGLTGGAESMAGVCQMASIRGYRCVVFNKRGHGGTRLSTPKLQSFGDPSDLRQCVKYIRMRYPKASIVGLGSSAGSGLLVSYLGEFGSSAYLKAGVLISPGYDAAELFSNTIQKPYEYILLYSLKRLLSKHLHALSDVIHPHQALQANSLTEFEDAVYNKMYGYETMDHYWDKNNPMRDVDDVSIPVMCINSIDDPICKKKNIPFELFEIYPNFLLAATHKGGHCGFFTGSIPHSWADKVAVEYLDAVLDFMKTSNCKSMSVSINNNNIS</sequence>
<dbReference type="EMBL" id="CAIIXF020000012">
    <property type="protein sequence ID" value="CAH1802126.1"/>
    <property type="molecule type" value="Genomic_DNA"/>
</dbReference>
<keyword evidence="3" id="KW-1185">Reference proteome</keyword>
<dbReference type="OrthoDB" id="247542at2759"/>